<organism evidence="2 3">
    <name type="scientific">Phyllosticta paracitricarpa</name>
    <dbReference type="NCBI Taxonomy" id="2016321"/>
    <lineage>
        <taxon>Eukaryota</taxon>
        <taxon>Fungi</taxon>
        <taxon>Dikarya</taxon>
        <taxon>Ascomycota</taxon>
        <taxon>Pezizomycotina</taxon>
        <taxon>Dothideomycetes</taxon>
        <taxon>Dothideomycetes incertae sedis</taxon>
        <taxon>Botryosphaeriales</taxon>
        <taxon>Phyllostictaceae</taxon>
        <taxon>Phyllosticta</taxon>
    </lineage>
</organism>
<feature type="compositionally biased region" description="Basic and acidic residues" evidence="1">
    <location>
        <begin position="95"/>
        <end position="111"/>
    </location>
</feature>
<evidence type="ECO:0000256" key="1">
    <source>
        <dbReference type="SAM" id="MobiDB-lite"/>
    </source>
</evidence>
<dbReference type="Proteomes" id="UP001367316">
    <property type="component" value="Unassembled WGS sequence"/>
</dbReference>
<dbReference type="EMBL" id="JBBPBF010000006">
    <property type="protein sequence ID" value="KAK7613456.1"/>
    <property type="molecule type" value="Genomic_DNA"/>
</dbReference>
<evidence type="ECO:0000313" key="2">
    <source>
        <dbReference type="EMBL" id="KAK7613456.1"/>
    </source>
</evidence>
<feature type="region of interest" description="Disordered" evidence="1">
    <location>
        <begin position="89"/>
        <end position="113"/>
    </location>
</feature>
<evidence type="ECO:0000313" key="3">
    <source>
        <dbReference type="Proteomes" id="UP001367316"/>
    </source>
</evidence>
<keyword evidence="3" id="KW-1185">Reference proteome</keyword>
<sequence length="377" mass="41951">MTLELSILPGLQDVRIIPRPLPPTQKRAASVSKPICEINGWCKHVGYVPKRHKACNSTTSTKMNLGETSFFKVNGGSSANHDGPATTYPVGGTRHMSDKVQVKPPNRDPTRSSKLAIPETRSTATFDTQTAQEAIFAQAVPSRASNMSRISSDYASSVQTYQRWSACDQHLVLNVTPPPPRIPRTGSQFTCWPTAHAGRRFGNLPGPRMNVEARSSRTYSDNFHWRSGRPGFAPPRYNHVQGRRNNNPYVATGFGNPERAQPNFWNGRGRGIIGPPVVIEESWPTIRERLDRPVIGPQTSAGRGRGNVVLPHQRENRFFENFTPNTRSDTGRSVRQGIWGAGSSQQPHGPGWSQGVLSPMRRIENHLRKTENQALRW</sequence>
<proteinExistence type="predicted"/>
<accession>A0ABR1NE58</accession>
<comment type="caution">
    <text evidence="2">The sequence shown here is derived from an EMBL/GenBank/DDBJ whole genome shotgun (WGS) entry which is preliminary data.</text>
</comment>
<reference evidence="2 3" key="1">
    <citation type="submission" date="2024-04" db="EMBL/GenBank/DDBJ databases">
        <title>Phyllosticta paracitricarpa is synonymous to the EU quarantine fungus P. citricarpa based on phylogenomic analyses.</title>
        <authorList>
            <consortium name="Lawrence Berkeley National Laboratory"/>
            <person name="Van ingen-buijs V.A."/>
            <person name="Van westerhoven A.C."/>
            <person name="Haridas S."/>
            <person name="Skiadas P."/>
            <person name="Martin F."/>
            <person name="Groenewald J.Z."/>
            <person name="Crous P.W."/>
            <person name="Seidl M.F."/>
        </authorList>
    </citation>
    <scope>NUCLEOTIDE SEQUENCE [LARGE SCALE GENOMIC DNA]</scope>
    <source>
        <strain evidence="2 3">CBS 141358</strain>
    </source>
</reference>
<protein>
    <submittedName>
        <fullName evidence="2">Uncharacterized protein</fullName>
    </submittedName>
</protein>
<name>A0ABR1NE58_9PEZI</name>
<gene>
    <name evidence="2" type="ORF">JOL62DRAFT_377687</name>
</gene>